<evidence type="ECO:0000313" key="3">
    <source>
        <dbReference type="EMBL" id="KAL3758379.1"/>
    </source>
</evidence>
<evidence type="ECO:0000259" key="2">
    <source>
        <dbReference type="Pfam" id="PF08241"/>
    </source>
</evidence>
<gene>
    <name evidence="3" type="ORF">ACHAWU_005049</name>
</gene>
<organism evidence="3 4">
    <name type="scientific">Discostella pseudostelligera</name>
    <dbReference type="NCBI Taxonomy" id="259834"/>
    <lineage>
        <taxon>Eukaryota</taxon>
        <taxon>Sar</taxon>
        <taxon>Stramenopiles</taxon>
        <taxon>Ochrophyta</taxon>
        <taxon>Bacillariophyta</taxon>
        <taxon>Coscinodiscophyceae</taxon>
        <taxon>Thalassiosirophycidae</taxon>
        <taxon>Stephanodiscales</taxon>
        <taxon>Stephanodiscaceae</taxon>
        <taxon>Discostella</taxon>
    </lineage>
</organism>
<dbReference type="InterPro" id="IPR052356">
    <property type="entry name" value="Thiol_S-MT"/>
</dbReference>
<feature type="domain" description="Methyltransferase type 11" evidence="2">
    <location>
        <begin position="223"/>
        <end position="311"/>
    </location>
</feature>
<dbReference type="PANTHER" id="PTHR45036:SF1">
    <property type="entry name" value="METHYLTRANSFERASE LIKE 7A"/>
    <property type="match status" value="1"/>
</dbReference>
<feature type="signal peptide" evidence="1">
    <location>
        <begin position="1"/>
        <end position="27"/>
    </location>
</feature>
<proteinExistence type="predicted"/>
<keyword evidence="1" id="KW-0732">Signal</keyword>
<dbReference type="EMBL" id="JALLBG020000233">
    <property type="protein sequence ID" value="KAL3758379.1"/>
    <property type="molecule type" value="Genomic_DNA"/>
</dbReference>
<name>A0ABD3M2Y1_9STRA</name>
<sequence>MVRVTGLLLTTTFIFLSNLTIPTTAFGRSPSTQRTSFERLIDNADEIKYEDDDARKDFDLPASLSSSPRRRSLLRSAASVTMGTVTASSLLPSTTTTSYAYGCGCGCSRSYYDKARNSCLDRFFSYCMSTGMDDYEAKAFPYKSRLFDKMLRFLSQAATSSSAVEPSSSSSSKTNNVVLDNQRPVILEVGMGTFPNAPYYAHALRGSTTATSTTNTAAPDGILFKQGLDIISLDPNDYMFEYAIDSATKSGLLSPSSPSSSLTSLRNVHGVAEALPFGDGTIDAVVGTLTLCSVTDQLVALKEIQRVLKPRTGVYLFWEHVLSEKDVGLAFQQRLLSPLQTIVADGCHLDRRTGWNIEQAGFRGGVEIEYMMLDLGVGASIISPTVFGIAYT</sequence>
<dbReference type="SUPFAM" id="SSF53335">
    <property type="entry name" value="S-adenosyl-L-methionine-dependent methyltransferases"/>
    <property type="match status" value="1"/>
</dbReference>
<comment type="caution">
    <text evidence="3">The sequence shown here is derived from an EMBL/GenBank/DDBJ whole genome shotgun (WGS) entry which is preliminary data.</text>
</comment>
<dbReference type="AlphaFoldDB" id="A0ABD3M2Y1"/>
<dbReference type="InterPro" id="IPR029063">
    <property type="entry name" value="SAM-dependent_MTases_sf"/>
</dbReference>
<dbReference type="Gene3D" id="3.40.50.150">
    <property type="entry name" value="Vaccinia Virus protein VP39"/>
    <property type="match status" value="1"/>
</dbReference>
<keyword evidence="4" id="KW-1185">Reference proteome</keyword>
<reference evidence="3 4" key="1">
    <citation type="submission" date="2024-10" db="EMBL/GenBank/DDBJ databases">
        <title>Updated reference genomes for cyclostephanoid diatoms.</title>
        <authorList>
            <person name="Roberts W.R."/>
            <person name="Alverson A.J."/>
        </authorList>
    </citation>
    <scope>NUCLEOTIDE SEQUENCE [LARGE SCALE GENOMIC DNA]</scope>
    <source>
        <strain evidence="3 4">AJA232-27</strain>
    </source>
</reference>
<evidence type="ECO:0000313" key="4">
    <source>
        <dbReference type="Proteomes" id="UP001530293"/>
    </source>
</evidence>
<feature type="chain" id="PRO_5044838939" description="Methyltransferase type 11 domain-containing protein" evidence="1">
    <location>
        <begin position="28"/>
        <end position="392"/>
    </location>
</feature>
<protein>
    <recommendedName>
        <fullName evidence="2">Methyltransferase type 11 domain-containing protein</fullName>
    </recommendedName>
</protein>
<accession>A0ABD3M2Y1</accession>
<dbReference type="Proteomes" id="UP001530293">
    <property type="component" value="Unassembled WGS sequence"/>
</dbReference>
<dbReference type="Pfam" id="PF08241">
    <property type="entry name" value="Methyltransf_11"/>
    <property type="match status" value="1"/>
</dbReference>
<dbReference type="PANTHER" id="PTHR45036">
    <property type="entry name" value="METHYLTRANSFERASE LIKE 7B"/>
    <property type="match status" value="1"/>
</dbReference>
<dbReference type="InterPro" id="IPR013216">
    <property type="entry name" value="Methyltransf_11"/>
</dbReference>
<evidence type="ECO:0000256" key="1">
    <source>
        <dbReference type="SAM" id="SignalP"/>
    </source>
</evidence>